<dbReference type="Pfam" id="PF02410">
    <property type="entry name" value="RsfS"/>
    <property type="match status" value="1"/>
</dbReference>
<dbReference type="Gene3D" id="3.30.460.10">
    <property type="entry name" value="Beta Polymerase, domain 2"/>
    <property type="match status" value="1"/>
</dbReference>
<feature type="region of interest" description="Disordered" evidence="1">
    <location>
        <begin position="57"/>
        <end position="81"/>
    </location>
</feature>
<sequence>MLRPLWFVLNKPSSFPGPHCLPPSLPQDAPQLLISLREHLLQLPYLDPSSIVVSRPIAPPSAPPLPQRLPQGKRGRGGTCPGESVYDDGATSLWSWILLAQVKEGTENKGSIESAVRAVRKSLLLREPPVILPPNSKRRLHNGWAMVDAGDCAIHILSAEARQRYFGHWA</sequence>
<dbReference type="OrthoDB" id="21330at2759"/>
<dbReference type="InterPro" id="IPR043519">
    <property type="entry name" value="NT_sf"/>
</dbReference>
<feature type="compositionally biased region" description="Pro residues" evidence="1">
    <location>
        <begin position="57"/>
        <end position="67"/>
    </location>
</feature>
<keyword evidence="3" id="KW-1185">Reference proteome</keyword>
<dbReference type="InParanoid" id="A0A0C2XKT9"/>
<reference evidence="2 3" key="1">
    <citation type="submission" date="2014-04" db="EMBL/GenBank/DDBJ databases">
        <title>Evolutionary Origins and Diversification of the Mycorrhizal Mutualists.</title>
        <authorList>
            <consortium name="DOE Joint Genome Institute"/>
            <consortium name="Mycorrhizal Genomics Consortium"/>
            <person name="Kohler A."/>
            <person name="Kuo A."/>
            <person name="Nagy L.G."/>
            <person name="Floudas D."/>
            <person name="Copeland A."/>
            <person name="Barry K.W."/>
            <person name="Cichocki N."/>
            <person name="Veneault-Fourrey C."/>
            <person name="LaButti K."/>
            <person name="Lindquist E.A."/>
            <person name="Lipzen A."/>
            <person name="Lundell T."/>
            <person name="Morin E."/>
            <person name="Murat C."/>
            <person name="Riley R."/>
            <person name="Ohm R."/>
            <person name="Sun H."/>
            <person name="Tunlid A."/>
            <person name="Henrissat B."/>
            <person name="Grigoriev I.V."/>
            <person name="Hibbett D.S."/>
            <person name="Martin F."/>
        </authorList>
    </citation>
    <scope>NUCLEOTIDE SEQUENCE [LARGE SCALE GENOMIC DNA]</scope>
    <source>
        <strain evidence="2 3">Koide BX008</strain>
    </source>
</reference>
<evidence type="ECO:0000256" key="1">
    <source>
        <dbReference type="SAM" id="MobiDB-lite"/>
    </source>
</evidence>
<dbReference type="AlphaFoldDB" id="A0A0C2XKT9"/>
<proteinExistence type="predicted"/>
<name>A0A0C2XKT9_AMAMK</name>
<dbReference type="EMBL" id="KN818225">
    <property type="protein sequence ID" value="KIL69698.1"/>
    <property type="molecule type" value="Genomic_DNA"/>
</dbReference>
<evidence type="ECO:0000313" key="2">
    <source>
        <dbReference type="EMBL" id="KIL69698.1"/>
    </source>
</evidence>
<gene>
    <name evidence="2" type="ORF">M378DRAFT_156922</name>
</gene>
<protein>
    <submittedName>
        <fullName evidence="2">Uncharacterized protein</fullName>
    </submittedName>
</protein>
<dbReference type="Proteomes" id="UP000054549">
    <property type="component" value="Unassembled WGS sequence"/>
</dbReference>
<dbReference type="HOGENOM" id="CLU_123408_0_0_1"/>
<evidence type="ECO:0000313" key="3">
    <source>
        <dbReference type="Proteomes" id="UP000054549"/>
    </source>
</evidence>
<accession>A0A0C2XKT9</accession>
<organism evidence="2 3">
    <name type="scientific">Amanita muscaria (strain Koide BX008)</name>
    <dbReference type="NCBI Taxonomy" id="946122"/>
    <lineage>
        <taxon>Eukaryota</taxon>
        <taxon>Fungi</taxon>
        <taxon>Dikarya</taxon>
        <taxon>Basidiomycota</taxon>
        <taxon>Agaricomycotina</taxon>
        <taxon>Agaricomycetes</taxon>
        <taxon>Agaricomycetidae</taxon>
        <taxon>Agaricales</taxon>
        <taxon>Pluteineae</taxon>
        <taxon>Amanitaceae</taxon>
        <taxon>Amanita</taxon>
    </lineage>
</organism>